<evidence type="ECO:0008006" key="4">
    <source>
        <dbReference type="Google" id="ProtNLM"/>
    </source>
</evidence>
<accession>A0ABS8ACG7</accession>
<organism evidence="2 3">
    <name type="scientific">Hymenobacter nitidus</name>
    <dbReference type="NCBI Taxonomy" id="2880929"/>
    <lineage>
        <taxon>Bacteria</taxon>
        <taxon>Pseudomonadati</taxon>
        <taxon>Bacteroidota</taxon>
        <taxon>Cytophagia</taxon>
        <taxon>Cytophagales</taxon>
        <taxon>Hymenobacteraceae</taxon>
        <taxon>Hymenobacter</taxon>
    </lineage>
</organism>
<reference evidence="2" key="1">
    <citation type="submission" date="2021-10" db="EMBL/GenBank/DDBJ databases">
        <authorList>
            <person name="Dean J.D."/>
            <person name="Kim M.K."/>
            <person name="Newey C.N."/>
            <person name="Stoker T.S."/>
            <person name="Thompson D.W."/>
            <person name="Grose J.H."/>
        </authorList>
    </citation>
    <scope>NUCLEOTIDE SEQUENCE</scope>
    <source>
        <strain evidence="2">BT635</strain>
    </source>
</reference>
<protein>
    <recommendedName>
        <fullName evidence="4">DUF4175 domain-containing protein</fullName>
    </recommendedName>
</protein>
<keyword evidence="3" id="KW-1185">Reference proteome</keyword>
<evidence type="ECO:0000256" key="1">
    <source>
        <dbReference type="SAM" id="Phobius"/>
    </source>
</evidence>
<feature type="transmembrane region" description="Helical" evidence="1">
    <location>
        <begin position="36"/>
        <end position="53"/>
    </location>
</feature>
<gene>
    <name evidence="2" type="ORF">LGH70_10935</name>
</gene>
<keyword evidence="1" id="KW-0472">Membrane</keyword>
<name>A0ABS8ACG7_9BACT</name>
<evidence type="ECO:0000313" key="2">
    <source>
        <dbReference type="EMBL" id="MCB2378100.1"/>
    </source>
</evidence>
<dbReference type="EMBL" id="JAJADQ010000005">
    <property type="protein sequence ID" value="MCB2378100.1"/>
    <property type="molecule type" value="Genomic_DNA"/>
</dbReference>
<keyword evidence="1" id="KW-1133">Transmembrane helix</keyword>
<comment type="caution">
    <text evidence="2">The sequence shown here is derived from an EMBL/GenBank/DDBJ whole genome shotgun (WGS) entry which is preliminary data.</text>
</comment>
<evidence type="ECO:0000313" key="3">
    <source>
        <dbReference type="Proteomes" id="UP001165297"/>
    </source>
</evidence>
<dbReference type="Proteomes" id="UP001165297">
    <property type="component" value="Unassembled WGS sequence"/>
</dbReference>
<feature type="transmembrane region" description="Helical" evidence="1">
    <location>
        <begin position="104"/>
        <end position="126"/>
    </location>
</feature>
<sequence>MQKTVFHNAGVYWVLVAALVSGLLLSGYALATGFAILISVRLVWMAALLFLVATKHKYALANLKWWLIISCVAGPALSLAGRLLNEMLDGFSSFSAEFYLNRALLLVVGLILLSYIRSTVTVEYVAAK</sequence>
<feature type="transmembrane region" description="Helical" evidence="1">
    <location>
        <begin position="12"/>
        <end position="30"/>
    </location>
</feature>
<feature type="transmembrane region" description="Helical" evidence="1">
    <location>
        <begin position="65"/>
        <end position="84"/>
    </location>
</feature>
<proteinExistence type="predicted"/>
<keyword evidence="1" id="KW-0812">Transmembrane</keyword>
<dbReference type="RefSeq" id="WP_226185459.1">
    <property type="nucleotide sequence ID" value="NZ_JAJADQ010000005.1"/>
</dbReference>